<keyword evidence="2" id="KW-1185">Reference proteome</keyword>
<dbReference type="AlphaFoldDB" id="A0A5N6NA37"/>
<proteinExistence type="predicted"/>
<reference evidence="1 2" key="1">
    <citation type="submission" date="2019-05" db="EMBL/GenBank/DDBJ databases">
        <title>Mikania micrantha, genome provides insights into the molecular mechanism of rapid growth.</title>
        <authorList>
            <person name="Liu B."/>
        </authorList>
    </citation>
    <scope>NUCLEOTIDE SEQUENCE [LARGE SCALE GENOMIC DNA]</scope>
    <source>
        <strain evidence="1">NLD-2019</strain>
        <tissue evidence="1">Leaf</tissue>
    </source>
</reference>
<evidence type="ECO:0000313" key="2">
    <source>
        <dbReference type="Proteomes" id="UP000326396"/>
    </source>
</evidence>
<name>A0A5N6NA37_9ASTR</name>
<dbReference type="Proteomes" id="UP000326396">
    <property type="component" value="Linkage Group LG2"/>
</dbReference>
<comment type="caution">
    <text evidence="1">The sequence shown here is derived from an EMBL/GenBank/DDBJ whole genome shotgun (WGS) entry which is preliminary data.</text>
</comment>
<evidence type="ECO:0000313" key="1">
    <source>
        <dbReference type="EMBL" id="KAD4584742.1"/>
    </source>
</evidence>
<accession>A0A5N6NA37</accession>
<organism evidence="1 2">
    <name type="scientific">Mikania micrantha</name>
    <name type="common">bitter vine</name>
    <dbReference type="NCBI Taxonomy" id="192012"/>
    <lineage>
        <taxon>Eukaryota</taxon>
        <taxon>Viridiplantae</taxon>
        <taxon>Streptophyta</taxon>
        <taxon>Embryophyta</taxon>
        <taxon>Tracheophyta</taxon>
        <taxon>Spermatophyta</taxon>
        <taxon>Magnoliopsida</taxon>
        <taxon>eudicotyledons</taxon>
        <taxon>Gunneridae</taxon>
        <taxon>Pentapetalae</taxon>
        <taxon>asterids</taxon>
        <taxon>campanulids</taxon>
        <taxon>Asterales</taxon>
        <taxon>Asteraceae</taxon>
        <taxon>Asteroideae</taxon>
        <taxon>Heliantheae alliance</taxon>
        <taxon>Eupatorieae</taxon>
        <taxon>Mikania</taxon>
    </lineage>
</organism>
<protein>
    <submittedName>
        <fullName evidence="1">Uncharacterized protein</fullName>
    </submittedName>
</protein>
<sequence>MTNAGERIKPQYTITALSNEIGLSGLNRDPSRYAMGTQMGFRGTRSLGWRNLNSPNSVAVRDDRSSSTTASCLELFTATPGALDDLLQPLLVEWKLYKVINGAYARMRTRKHDRSLARI</sequence>
<dbReference type="EMBL" id="SZYD01000012">
    <property type="protein sequence ID" value="KAD4584742.1"/>
    <property type="molecule type" value="Genomic_DNA"/>
</dbReference>
<gene>
    <name evidence="1" type="ORF">E3N88_22343</name>
</gene>